<gene>
    <name evidence="3" type="ORF">GGQ68_000888</name>
</gene>
<accession>A0A7W6GRD0</accession>
<comment type="caution">
    <text evidence="3">The sequence shown here is derived from an EMBL/GenBank/DDBJ whole genome shotgun (WGS) entry which is preliminary data.</text>
</comment>
<keyword evidence="4" id="KW-1185">Reference proteome</keyword>
<feature type="region of interest" description="Disordered" evidence="1">
    <location>
        <begin position="41"/>
        <end position="81"/>
    </location>
</feature>
<reference evidence="3 4" key="1">
    <citation type="submission" date="2020-08" db="EMBL/GenBank/DDBJ databases">
        <title>Genomic Encyclopedia of Type Strains, Phase IV (KMG-IV): sequencing the most valuable type-strain genomes for metagenomic binning, comparative biology and taxonomic classification.</title>
        <authorList>
            <person name="Goeker M."/>
        </authorList>
    </citation>
    <scope>NUCLEOTIDE SEQUENCE [LARGE SCALE GENOMIC DNA]</scope>
    <source>
        <strain evidence="3 4">DSM 102235</strain>
    </source>
</reference>
<dbReference type="EMBL" id="JACIEJ010000002">
    <property type="protein sequence ID" value="MBB3984572.1"/>
    <property type="molecule type" value="Genomic_DNA"/>
</dbReference>
<protein>
    <submittedName>
        <fullName evidence="3">ATP-dependent protease ClpP protease subunit</fullName>
    </submittedName>
</protein>
<keyword evidence="3" id="KW-0378">Hydrolase</keyword>
<evidence type="ECO:0000313" key="3">
    <source>
        <dbReference type="EMBL" id="MBB3984572.1"/>
    </source>
</evidence>
<evidence type="ECO:0000256" key="1">
    <source>
        <dbReference type="SAM" id="MobiDB-lite"/>
    </source>
</evidence>
<name>A0A7W6GRD0_9RHOB</name>
<dbReference type="SUPFAM" id="SSF52096">
    <property type="entry name" value="ClpP/crotonase"/>
    <property type="match status" value="1"/>
</dbReference>
<keyword evidence="3" id="KW-0645">Protease</keyword>
<dbReference type="InterPro" id="IPR029045">
    <property type="entry name" value="ClpP/crotonase-like_dom_sf"/>
</dbReference>
<sequence length="250" mass="27379">MADTSPHPIARTLGAVLVFQLLIGALLILGDIRDAPLSLPFLKPNAPRLSDPVRPGDQRRTFNPSRDRPSTQPARNPGELPDRLTLTFEDAQWRLEGQISAEDAARLIPQIDAADPPVTDLVLQSPGGSVRDALDIGRHLRDRGIATTVLSGEICYSACPYLYAGGETRTAEENASIGVHQHSFGENTFLPAFTAIDDIQRGQAEVMSYLDDMGIDVRVMRHALATPADEIYILLPEELERYNFVNPSDS</sequence>
<keyword evidence="2" id="KW-1133">Transmembrane helix</keyword>
<proteinExistence type="predicted"/>
<dbReference type="RefSeq" id="WP_183963284.1">
    <property type="nucleotide sequence ID" value="NZ_BAABBZ010000014.1"/>
</dbReference>
<feature type="compositionally biased region" description="Basic and acidic residues" evidence="1">
    <location>
        <begin position="54"/>
        <end position="69"/>
    </location>
</feature>
<evidence type="ECO:0000256" key="2">
    <source>
        <dbReference type="SAM" id="Phobius"/>
    </source>
</evidence>
<dbReference type="AlphaFoldDB" id="A0A7W6GRD0"/>
<dbReference type="Gene3D" id="3.90.226.10">
    <property type="entry name" value="2-enoyl-CoA Hydratase, Chain A, domain 1"/>
    <property type="match status" value="1"/>
</dbReference>
<keyword evidence="2" id="KW-0812">Transmembrane</keyword>
<keyword evidence="2" id="KW-0472">Membrane</keyword>
<dbReference type="Proteomes" id="UP000541426">
    <property type="component" value="Unassembled WGS sequence"/>
</dbReference>
<feature type="transmembrane region" description="Helical" evidence="2">
    <location>
        <begin position="12"/>
        <end position="30"/>
    </location>
</feature>
<dbReference type="GO" id="GO:0006508">
    <property type="term" value="P:proteolysis"/>
    <property type="evidence" value="ECO:0007669"/>
    <property type="project" value="UniProtKB-KW"/>
</dbReference>
<organism evidence="3 4">
    <name type="scientific">Sagittula marina</name>
    <dbReference type="NCBI Taxonomy" id="943940"/>
    <lineage>
        <taxon>Bacteria</taxon>
        <taxon>Pseudomonadati</taxon>
        <taxon>Pseudomonadota</taxon>
        <taxon>Alphaproteobacteria</taxon>
        <taxon>Rhodobacterales</taxon>
        <taxon>Roseobacteraceae</taxon>
        <taxon>Sagittula</taxon>
    </lineage>
</organism>
<evidence type="ECO:0000313" key="4">
    <source>
        <dbReference type="Proteomes" id="UP000541426"/>
    </source>
</evidence>
<dbReference type="GO" id="GO:0008233">
    <property type="term" value="F:peptidase activity"/>
    <property type="evidence" value="ECO:0007669"/>
    <property type="project" value="UniProtKB-KW"/>
</dbReference>